<dbReference type="PANTHER" id="PTHR43080:SF2">
    <property type="entry name" value="CBS DOMAIN-CONTAINING PROTEIN"/>
    <property type="match status" value="1"/>
</dbReference>
<dbReference type="Pfam" id="PF10335">
    <property type="entry name" value="DUF294_C"/>
    <property type="match status" value="1"/>
</dbReference>
<dbReference type="CDD" id="cd04587">
    <property type="entry name" value="CBS_pair_CAP-ED_NT_Pol-beta-like_DUF294_assoc"/>
    <property type="match status" value="1"/>
</dbReference>
<dbReference type="InterPro" id="IPR018490">
    <property type="entry name" value="cNMP-bd_dom_sf"/>
</dbReference>
<gene>
    <name evidence="5" type="ORF">PPEP_a2805</name>
</gene>
<keyword evidence="1 2" id="KW-0129">CBS domain</keyword>
<dbReference type="CDD" id="cd05401">
    <property type="entry name" value="NT_GlnE_GlnD_like"/>
    <property type="match status" value="1"/>
</dbReference>
<dbReference type="SUPFAM" id="SSF51206">
    <property type="entry name" value="cAMP-binding domain-like"/>
    <property type="match status" value="1"/>
</dbReference>
<dbReference type="SUPFAM" id="SSF54631">
    <property type="entry name" value="CBS-domain pair"/>
    <property type="match status" value="1"/>
</dbReference>
<dbReference type="PROSITE" id="PS51371">
    <property type="entry name" value="CBS"/>
    <property type="match status" value="2"/>
</dbReference>
<dbReference type="Gene3D" id="2.60.120.10">
    <property type="entry name" value="Jelly Rolls"/>
    <property type="match status" value="1"/>
</dbReference>
<evidence type="ECO:0000313" key="6">
    <source>
        <dbReference type="Proteomes" id="UP000660708"/>
    </source>
</evidence>
<dbReference type="PROSITE" id="PS50042">
    <property type="entry name" value="CNMP_BINDING_3"/>
    <property type="match status" value="1"/>
</dbReference>
<feature type="domain" description="CBS" evidence="4">
    <location>
        <begin position="178"/>
        <end position="246"/>
    </location>
</feature>
<accession>A0A8I0MVM4</accession>
<comment type="caution">
    <text evidence="5">The sequence shown here is derived from an EMBL/GenBank/DDBJ whole genome shotgun (WGS) entry which is preliminary data.</text>
</comment>
<dbReference type="AlphaFoldDB" id="A0A8I0MVM4"/>
<dbReference type="InterPro" id="IPR018821">
    <property type="entry name" value="DUF294_put_nucleoTrafse_sb-bd"/>
</dbReference>
<dbReference type="EMBL" id="AQHF01000024">
    <property type="protein sequence ID" value="MBE0346702.1"/>
    <property type="molecule type" value="Genomic_DNA"/>
</dbReference>
<dbReference type="SMART" id="SM00100">
    <property type="entry name" value="cNMP"/>
    <property type="match status" value="1"/>
</dbReference>
<dbReference type="InterPro" id="IPR000595">
    <property type="entry name" value="cNMP-bd_dom"/>
</dbReference>
<feature type="domain" description="Cyclic nucleotide-binding" evidence="3">
    <location>
        <begin position="39"/>
        <end position="112"/>
    </location>
</feature>
<dbReference type="SMART" id="SM00116">
    <property type="entry name" value="CBS"/>
    <property type="match status" value="2"/>
</dbReference>
<evidence type="ECO:0000313" key="5">
    <source>
        <dbReference type="EMBL" id="MBE0346702.1"/>
    </source>
</evidence>
<dbReference type="Proteomes" id="UP000660708">
    <property type="component" value="Unassembled WGS sequence"/>
</dbReference>
<dbReference type="InterPro" id="IPR051257">
    <property type="entry name" value="Diverse_CBS-Domain"/>
</dbReference>
<keyword evidence="6" id="KW-1185">Reference proteome</keyword>
<dbReference type="Pfam" id="PF03445">
    <property type="entry name" value="DUF294"/>
    <property type="match status" value="1"/>
</dbReference>
<sequence length="653" mass="73605">MIANSDLVAHNRESFCFTSGQTMEVEHQEIANFLIAYPPFSDLPQEALHRLASQVEVGYYRGGSRILEYGEQITYLYVIRSGAVELFRRSGELYNRISAGGIFGQRGLLMNRKVRFGAQSLEDTLVYCIPVGVFDEYCDVYEAFADYFEADDNARLKITVSEQADSNDLTTAKVRKLLLRDVVYVERNATVQQAAQVMATEQVSSLLIYDPEKPVVEDPDEDDGQVVGLISDRDLRVNVVAKGLDYQTPVSEIMSTDLVIVDSNAYVFEAMMLMLKDNVHHLPVVHKRKPIGVVALSDILRYESQSSLLFVRGLMDQQSVEDLASYAKQLPAIFTRMVNEDANSHMIGSAMSIIGKTFKHKLLELAEAKLGPPPIPYCFIALGSMARDEQLIVTDQDNALILDDDYKPTEHGVYFEQLAKFVCDGLANCGYKYCDGGIMATNPAWRLTFSQWQSQFESWIDKPSPEALLNSSIFFDLEGVWGEVKWAEKLTAFVSKKAKSTPKFLAAMAHNALRRTPPLGFFNGFVLEQDGEHRRSMNIKRRGTAPLSDLVRVHALGVGSKKQNSFERLEDIDEANILPKGKVLDLQAALEYIAIMRIRHQAWQIEQGEKPDNSLPPETLSDFEQRNLKEAFGVLDKAQSFLKFRYQNKSMMK</sequence>
<dbReference type="Gene3D" id="3.10.580.10">
    <property type="entry name" value="CBS-domain"/>
    <property type="match status" value="1"/>
</dbReference>
<dbReference type="PANTHER" id="PTHR43080">
    <property type="entry name" value="CBS DOMAIN-CONTAINING PROTEIN CBSX3, MITOCHONDRIAL"/>
    <property type="match status" value="1"/>
</dbReference>
<protein>
    <submittedName>
        <fullName evidence="5">CBS domain-containing protein</fullName>
    </submittedName>
</protein>
<proteinExistence type="predicted"/>
<name>A0A8I0MVM4_9GAMM</name>
<dbReference type="GO" id="GO:0008773">
    <property type="term" value="F:[protein-PII] uridylyltransferase activity"/>
    <property type="evidence" value="ECO:0007669"/>
    <property type="project" value="InterPro"/>
</dbReference>
<evidence type="ECO:0000259" key="3">
    <source>
        <dbReference type="PROSITE" id="PS50042"/>
    </source>
</evidence>
<evidence type="ECO:0000259" key="4">
    <source>
        <dbReference type="PROSITE" id="PS51371"/>
    </source>
</evidence>
<reference evidence="5 6" key="1">
    <citation type="submission" date="2015-06" db="EMBL/GenBank/DDBJ databases">
        <title>Genome sequence of Pseudoalteromonas peptidolytica.</title>
        <authorList>
            <person name="Xie B.-B."/>
            <person name="Rong J.-C."/>
            <person name="Qin Q.-L."/>
            <person name="Zhang Y.-Z."/>
        </authorList>
    </citation>
    <scope>NUCLEOTIDE SEQUENCE [LARGE SCALE GENOMIC DNA]</scope>
    <source>
        <strain evidence="5 6">F12-50-A1</strain>
    </source>
</reference>
<dbReference type="InterPro" id="IPR005105">
    <property type="entry name" value="GlnD_Uridyltrans_N"/>
</dbReference>
<dbReference type="InterPro" id="IPR014710">
    <property type="entry name" value="RmlC-like_jellyroll"/>
</dbReference>
<evidence type="ECO:0000256" key="2">
    <source>
        <dbReference type="PROSITE-ProRule" id="PRU00703"/>
    </source>
</evidence>
<feature type="domain" description="CBS" evidence="4">
    <location>
        <begin position="254"/>
        <end position="309"/>
    </location>
</feature>
<dbReference type="Pfam" id="PF00571">
    <property type="entry name" value="CBS"/>
    <property type="match status" value="2"/>
</dbReference>
<dbReference type="Pfam" id="PF00027">
    <property type="entry name" value="cNMP_binding"/>
    <property type="match status" value="1"/>
</dbReference>
<dbReference type="InterPro" id="IPR046342">
    <property type="entry name" value="CBS_dom_sf"/>
</dbReference>
<dbReference type="CDD" id="cd00038">
    <property type="entry name" value="CAP_ED"/>
    <property type="match status" value="1"/>
</dbReference>
<dbReference type="InterPro" id="IPR000644">
    <property type="entry name" value="CBS_dom"/>
</dbReference>
<organism evidence="5 6">
    <name type="scientific">Pseudoalteromonas peptidolytica F12-50-A1</name>
    <dbReference type="NCBI Taxonomy" id="1315280"/>
    <lineage>
        <taxon>Bacteria</taxon>
        <taxon>Pseudomonadati</taxon>
        <taxon>Pseudomonadota</taxon>
        <taxon>Gammaproteobacteria</taxon>
        <taxon>Alteromonadales</taxon>
        <taxon>Pseudoalteromonadaceae</taxon>
        <taxon>Pseudoalteromonas</taxon>
    </lineage>
</organism>
<evidence type="ECO:0000256" key="1">
    <source>
        <dbReference type="ARBA" id="ARBA00023122"/>
    </source>
</evidence>